<feature type="region of interest" description="Disordered" evidence="3">
    <location>
        <begin position="1588"/>
        <end position="1614"/>
    </location>
</feature>
<feature type="compositionally biased region" description="Pro residues" evidence="3">
    <location>
        <begin position="3561"/>
        <end position="3573"/>
    </location>
</feature>
<feature type="compositionally biased region" description="Basic and acidic residues" evidence="3">
    <location>
        <begin position="3682"/>
        <end position="3691"/>
    </location>
</feature>
<proteinExistence type="predicted"/>
<dbReference type="PROSITE" id="PS50157">
    <property type="entry name" value="ZINC_FINGER_C2H2_2"/>
    <property type="match status" value="2"/>
</dbReference>
<accession>A0A7R8UVH2</accession>
<feature type="region of interest" description="Disordered" evidence="3">
    <location>
        <begin position="2588"/>
        <end position="2659"/>
    </location>
</feature>
<feature type="compositionally biased region" description="Basic residues" evidence="3">
    <location>
        <begin position="4073"/>
        <end position="4083"/>
    </location>
</feature>
<feature type="compositionally biased region" description="Polar residues" evidence="3">
    <location>
        <begin position="2897"/>
        <end position="2908"/>
    </location>
</feature>
<feature type="compositionally biased region" description="Basic and acidic residues" evidence="3">
    <location>
        <begin position="3995"/>
        <end position="4005"/>
    </location>
</feature>
<feature type="compositionally biased region" description="Polar residues" evidence="3">
    <location>
        <begin position="1601"/>
        <end position="1611"/>
    </location>
</feature>
<feature type="compositionally biased region" description="Basic and acidic residues" evidence="3">
    <location>
        <begin position="1954"/>
        <end position="1971"/>
    </location>
</feature>
<feature type="region of interest" description="Disordered" evidence="3">
    <location>
        <begin position="2429"/>
        <end position="2536"/>
    </location>
</feature>
<feature type="region of interest" description="Disordered" evidence="3">
    <location>
        <begin position="91"/>
        <end position="160"/>
    </location>
</feature>
<feature type="compositionally biased region" description="Basic and acidic residues" evidence="3">
    <location>
        <begin position="2625"/>
        <end position="2659"/>
    </location>
</feature>
<feature type="compositionally biased region" description="Polar residues" evidence="3">
    <location>
        <begin position="2076"/>
        <end position="2086"/>
    </location>
</feature>
<feature type="compositionally biased region" description="Basic and acidic residues" evidence="3">
    <location>
        <begin position="4042"/>
        <end position="4069"/>
    </location>
</feature>
<reference evidence="5 6" key="1">
    <citation type="submission" date="2020-11" db="EMBL/GenBank/DDBJ databases">
        <authorList>
            <person name="Wallbank WR R."/>
            <person name="Pardo Diaz C."/>
            <person name="Kozak K."/>
            <person name="Martin S."/>
            <person name="Jiggins C."/>
            <person name="Moest M."/>
            <person name="Warren A I."/>
            <person name="Generalovic N T."/>
            <person name="Byers J.R.P. K."/>
            <person name="Montejo-Kovacevich G."/>
            <person name="Yen C E."/>
        </authorList>
    </citation>
    <scope>NUCLEOTIDE SEQUENCE [LARGE SCALE GENOMIC DNA]</scope>
</reference>
<feature type="region of interest" description="Disordered" evidence="3">
    <location>
        <begin position="3121"/>
        <end position="3190"/>
    </location>
</feature>
<feature type="compositionally biased region" description="Basic and acidic residues" evidence="3">
    <location>
        <begin position="3825"/>
        <end position="3844"/>
    </location>
</feature>
<feature type="region of interest" description="Disordered" evidence="3">
    <location>
        <begin position="3980"/>
        <end position="4229"/>
    </location>
</feature>
<feature type="compositionally biased region" description="Basic residues" evidence="3">
    <location>
        <begin position="1985"/>
        <end position="1997"/>
    </location>
</feature>
<feature type="compositionally biased region" description="Basic residues" evidence="3">
    <location>
        <begin position="3053"/>
        <end position="3070"/>
    </location>
</feature>
<dbReference type="OrthoDB" id="6382392at2759"/>
<dbReference type="InParanoid" id="A0A7R8UVH2"/>
<keyword evidence="1" id="KW-0862">Zinc</keyword>
<feature type="compositionally biased region" description="Basic and acidic residues" evidence="3">
    <location>
        <begin position="2834"/>
        <end position="2853"/>
    </location>
</feature>
<feature type="compositionally biased region" description="Acidic residues" evidence="3">
    <location>
        <begin position="3156"/>
        <end position="3180"/>
    </location>
</feature>
<evidence type="ECO:0000256" key="2">
    <source>
        <dbReference type="SAM" id="Coils"/>
    </source>
</evidence>
<feature type="region of interest" description="Disordered" evidence="3">
    <location>
        <begin position="3938"/>
        <end position="3964"/>
    </location>
</feature>
<organism evidence="5 6">
    <name type="scientific">Hermetia illucens</name>
    <name type="common">Black soldier fly</name>
    <dbReference type="NCBI Taxonomy" id="343691"/>
    <lineage>
        <taxon>Eukaryota</taxon>
        <taxon>Metazoa</taxon>
        <taxon>Ecdysozoa</taxon>
        <taxon>Arthropoda</taxon>
        <taxon>Hexapoda</taxon>
        <taxon>Insecta</taxon>
        <taxon>Pterygota</taxon>
        <taxon>Neoptera</taxon>
        <taxon>Endopterygota</taxon>
        <taxon>Diptera</taxon>
        <taxon>Brachycera</taxon>
        <taxon>Stratiomyomorpha</taxon>
        <taxon>Stratiomyidae</taxon>
        <taxon>Hermetiinae</taxon>
        <taxon>Hermetia</taxon>
    </lineage>
</organism>
<feature type="compositionally biased region" description="Basic and acidic residues" evidence="3">
    <location>
        <begin position="2041"/>
        <end position="2050"/>
    </location>
</feature>
<gene>
    <name evidence="5" type="ORF">HERILL_LOCUS9997</name>
</gene>
<feature type="compositionally biased region" description="Low complexity" evidence="3">
    <location>
        <begin position="102"/>
        <end position="127"/>
    </location>
</feature>
<evidence type="ECO:0000313" key="5">
    <source>
        <dbReference type="EMBL" id="CAD7087280.1"/>
    </source>
</evidence>
<sequence length="4307" mass="478054">MYTLPFIFHLTSKPVQLFFLYSLRNFNAHLAKPGRVAHTVIAFKKLLTCKMVHRREGTTAGILLLQRSEDDRKNSLSRNCSIHDNTLLSTADDQESLPQTFSDSINSSDSLNLPKTPSPRSTPSTASRKGRQTSQDKSPRKAPSTPAKRQLLRREGSNVSLETCETAATQNGNSEEFIKPLRSGFLRASRLQSATSFVEITGTARKRGRRKTICNSLEDFTSIEQRQTDLSSKCISAENLAQEVHPYSVEKLTCSLPLDKLSLDIMKSIMSSSNRNTTTLRTHSSDSDLTKGFTTPSTNDIVGLSSPQTAAKLLCLYCDKKFTSQKLLCKHTERVHATDGRRLSSRNSIASLSWPSIIAYPGCSYCGNGGHKLTASTGPAAVADDLKALFHHFLDVHSDRYYACKPCELRFPNPEAMDEHFTKKHAKNSQISKDDINTSNKSATKRATAAGQNPSIEDLSQPLHVNIVDSTERTSPCGDDETETFTETIFSTKTRRQLKQQAMQTRTTLVTRSCQNVLRNNEDTILTRLGVAQNRLPRGRKGTRNRRLINAEVVKPEQSPSTVAKGRNKIGRVITSSMKDSSDTSQLKTTSNTRTEPLSCTFEDDFYETVSINVRQNLSCHLDGKLEGGPSSPSPLSPVSTVPAIRSTVVRSPLIADSEIHEATALATVTAFPTLLTAEQYGSDWITERKIKRPITKHSWKWKWDRVKKYKYVNEGGKIVKKIKQPISGLRDLSKLDMWTQLTMRTKHEIARKQNTELAGTTDISGIGEVAREEKRKQITQLNTILDSRVFPQIVLEQTEQSIVKLEASDPEILEADPATASNEPTEERPLDEYRIPELLQLNRCANRAHERKKTIIMSGEWARPRCYICFSCGGRFDKLKTLEEHKVSRHPYIYSTHYEIVGRELIEGDLYKRLYIPVKALRRHLEYKQSIKEIKSEGDPSGSSSGNGGHGEEESMDSMNSLSASTTSANGNGTVASLSTISSLEEHLLAAEAATVHIPRRCTKCKKMCNGKLELYRHMLTCSGDYAWRIAQKRKYRYFGVKSRRHARQNFQRLQRRKVVAKNATKKEQGESGASGIGKSPKCNVVRSRPSDADTIRRMLENLPPKRACRQIIPNITKPRSKKFTKNLGLKKLVNATCSKKVKGKAMTVASTTLTAISSNMRRKQRIIARQITRRSGRMAMRLRELKQNSNNKATVETSPKKNSSPNSQQKIVKQPQAGPKSPPNCDKTTSEKKTPGNGKKSKKMDNPEPEDGGIDVPDSPSQNEKTPKKKTPTKRCQDKSPKHDGDLSNAPEPSKTPKQSPKRDNPSIVENPTEPSTSKSISPTEPLNLVVPSPQIRSHLLQVSPVNKRQRGKKLTDCIAKLQEKLGKPFFEGNENLETVLSARQQTPPQETSAPNNLEISSAPIESIVTRTPKRKTVTRKIIQKTNSDAFITPKPALIAPAIKVESEDDSLISAKLNSKEDNMSMTSDMYDSLVESDKCDLPAGTTTAPKDNTLNEFNDSAVSSMSTDSISIQNSTPVKSGERGTLNEFFSAHSELMLRKSTRKNDKASNFLPVLDSVDTCNSENVLNLSMGNAHKTTKETFFRPFANERSTRKGRSSKSPPDSTTIETPPVLEEALNLTVAKRRSSLKSSPPRLQTQEEVINALPASNNVESTEMPILAEEKEDVEKMNASVTSKEDLSFNADSTKIVPKKRERKSVKSKKVAPVTSNVVASEVQVQDQPEIEIVIPPETPKVTPKKSKAGNKGTKRSKTIPPAVEVNDTQPQVEEVIKAILPAVNSSSVIPVLPVISATELVTPKVSVASKEDTVLSTLVENSVKDSEAPSPPDTKRGRGRPRKQDILLDIPKSIDIEDLIPQNRIENTMEENIVPELPEPIIVAPKKGKKATARGRNSTKRNETVKDFVAESTNKMLKESVVDKVVEKVLEEKVVETKEQKDTETKITEVLEDTSATPRKEEIKIQVTNNDKDPDTDQGNLVITTNARSRGRPKKALKKASPKPLPEQEVLPDKEAIVIKPSSKKKKSSETEKTPVVTEPLPPTESDKDEPVNCPNEVEKIENTIIETVQKQDVKASDVEGTTVNKNSGQLLSSLPDLPSDKHVSNHTSTGEKSIFDTLREVQENAFFSRQENAGLTRKYTRKTISAKKSIPKFSLPSETPSISGTTASNDLFAEITLNDGKHLMTSLSEPRRSVEQPEPTTSKSFDLQSAKTPETPKRQVNKRRSNRNRNGIQILPDNSSICKELDEIVASFLEDEDLPAKESKLVDEFDGPTRFNNVESLLAEDKAVASTSKNVAPSVSKGVVMTNDDKGAIADQVPVDKTESKPKPSEPTFDQRIVCKELSVTLTKMSDSEIEAQRNAAMTKKAELVEPIPAVVPKEQKLTLGKVELTENSLPKRNRSRRLSVKPENISLTDSLNDSSIIEPKVPIVNNDETKTAKKSRKRKNTSIVSASEEVQNDIKKTEDTPTEPPTSEKPPIDVTQTADTKEKQTEIEERVTSKETILDAIHTDDSKSTPALENQKPSADESVPKPTTVRRRRKNELAAIVADQLLESFKEVDKSRIDELKKLENLAYEKSDDLYITGIRLTPLTKRKIVLSDQKEDSNPPKEKEKPKPKTKRKKDGTTNFDLAKESDSERGTTDSEKPVTKSQKANEKDKSKTSHENLFRNFAETQETPKLNVEPISLPKLSSRNFNLTFGTFRSYTSQEFTFSAQKETMLKSQFIPGSAETSCSVDSHGNRMPDDFSLKTPTDIANSKSSLQRKLKKKMNRYKKERKAENENINELRTGLESFTFGKNTFQQFGKGLFGSIGFMGLFSSNNKEKAMQPLVSNTVPAIRNSDAESKESNRLEKKDDETRKPLLRPSLLSAVLSQEKAAKKTSRDPRLNKSKQKPSVESRKESGISLSSALKSLRTSPEEEDANEAFIKPKTKNGPRAKRGAKSLQLAKSAQLENNDEDDDDNCLAAIAESVNNRIMCEEEEFSQTDEFDAALPSEATSTQTLPPTVKHAPPPVSDDQRTSDVPNEDENTNTELIDMDLEDDISIYTSFSQDVSSLSKSKFGQKRRRRRSILLARRPKKIPDPSLPDQTFDCTICNKSFGKATALAKHQQTFTHVQKLSEYEYLHKLNEPKQKDIGNEDSGRKEKSAAVESLPASPEKGAEANVADENEPEEEEEEEQEEDEEEENEPAIEQSKTQDILPAVLPPEVSVTESPAIPPALKPPEIAPAKLAPVAPTGIEPISSPEQADATFERFQNTTSRIALSQEERLFYECCNMLKGSETPMVERTYPIVPNTYTTYDVPNKPVTPKSSERFSYMGSEVTGNFQHGTAYTVKSPMSQSRTSPRYAYPKIDINQFSDISSDSNPAFTRAQQLHMAALQSGSECHPIADTTPTAGKLPFYDQTANRQPFVGEQLPQPLGHGYNHHPDGGAYYTGNEENVRHLPLELSETARVLTARTYIGDQRGKVSNVVASSMTAGYSTVMMESERSGVPMGNEQPLTSPLHSNSSQGSNNTVTTCRMRTKAAMKGYDNFKVSIPTMGLDIQQALERSPHGGCKLTALAEIALGSEAPITPPRYHQPPGTPTTPGTPLQDESYEKHSQQQKSKPDINEKFAKKYQELIMNNIKPAATKTVKKKEVCDNIGSKSGYRSKRAKGANKGNAAGDFANKLSEDDRPVIEKPPKDIYEFDESQEAMDKETDRGSPSKGRNSIVIPERPFKNIGSEEQNIIKFNKPDEIAVQNEEESQMSTTSYSDRDDFNYASMSEGGGEDTDKDEEEQKSSDSDSCASAQTAKTHKCMIVGRIFGNATKNRPVENTEKAPIVAEPKKKIPSQELNEMFDRLRKDGGKSGEDKKESGATKSQPQDSVERKETGKGASAKTSKASKAATEKAQKSNAASKASATSKTKTTSSEPAKRESQRSCKTTESDFPREIAKLQAELGMTAEEIAELIGEGKRKSQRKCAINRPRTVVDTWSSDEYEDFLSTKDVIAFIEEKEKRSKKKKVTATKVDKKRGDKTESTAVVDQKEDDNETSTAQQNKSQQTSGKLANSGTASKQEKEKPEKNPNPTAKDKKSQRVVDRLLQRFNKNRGGLKKKPAAVASKPESNEASKTPASSQPEEQSPENPTDDVTPEGNSSQKKQPTLSVKPRLKSRRHTDNDSESDFEKELRRRKPSAPKRTTSSKINKRRKTIAFKEEHNDMTSDSKYPQKPKQSASLKTDDQPSQPAAKKPLSPESSSTVRPLARRKRIASEMLYYWSSSSSDEEFGRIETNEDDLTQKDEYLPKHGWIVGDSHKKLVTLLATAKGKKMTTDLKEPGTKKKA</sequence>
<feature type="compositionally biased region" description="Polar residues" evidence="3">
    <location>
        <begin position="2195"/>
        <end position="2209"/>
    </location>
</feature>
<name>A0A7R8UVH2_HERIL</name>
<feature type="compositionally biased region" description="Polar residues" evidence="3">
    <location>
        <begin position="3487"/>
        <end position="3504"/>
    </location>
</feature>
<feature type="compositionally biased region" description="Low complexity" evidence="3">
    <location>
        <begin position="3645"/>
        <end position="3657"/>
    </location>
</feature>
<evidence type="ECO:0000256" key="3">
    <source>
        <dbReference type="SAM" id="MobiDB-lite"/>
    </source>
</evidence>
<protein>
    <recommendedName>
        <fullName evidence="4">C2H2-type domain-containing protein</fullName>
    </recommendedName>
</protein>
<keyword evidence="2" id="KW-0175">Coiled coil</keyword>
<feature type="compositionally biased region" description="Polar residues" evidence="3">
    <location>
        <begin position="1189"/>
        <end position="1213"/>
    </location>
</feature>
<feature type="region of interest" description="Disordered" evidence="3">
    <location>
        <begin position="2974"/>
        <end position="3021"/>
    </location>
</feature>
<feature type="region of interest" description="Disordered" evidence="3">
    <location>
        <begin position="420"/>
        <end position="461"/>
    </location>
</feature>
<feature type="compositionally biased region" description="Polar residues" evidence="3">
    <location>
        <begin position="4189"/>
        <end position="4210"/>
    </location>
</feature>
<feature type="compositionally biased region" description="Polar residues" evidence="3">
    <location>
        <begin position="958"/>
        <end position="969"/>
    </location>
</feature>
<feature type="region of interest" description="Disordered" evidence="3">
    <location>
        <begin position="3051"/>
        <end position="3077"/>
    </location>
</feature>
<feature type="domain" description="C2H2-type" evidence="4">
    <location>
        <begin position="313"/>
        <end position="341"/>
    </location>
</feature>
<feature type="compositionally biased region" description="Basic residues" evidence="3">
    <location>
        <begin position="2922"/>
        <end position="2934"/>
    </location>
</feature>
<feature type="region of interest" description="Disordered" evidence="3">
    <location>
        <begin position="1734"/>
        <end position="1754"/>
    </location>
</feature>
<dbReference type="EMBL" id="LR899012">
    <property type="protein sequence ID" value="CAD7087280.1"/>
    <property type="molecule type" value="Genomic_DNA"/>
</dbReference>
<feature type="compositionally biased region" description="Basic and acidic residues" evidence="3">
    <location>
        <begin position="3584"/>
        <end position="3598"/>
    </location>
</feature>
<feature type="compositionally biased region" description="Polar residues" evidence="3">
    <location>
        <begin position="2510"/>
        <end position="2519"/>
    </location>
</feature>
<feature type="compositionally biased region" description="Basic and acidic residues" evidence="3">
    <location>
        <begin position="1277"/>
        <end position="1288"/>
    </location>
</feature>
<keyword evidence="1" id="KW-0479">Metal-binding</keyword>
<feature type="compositionally biased region" description="Basic and acidic residues" evidence="3">
    <location>
        <begin position="2869"/>
        <end position="2880"/>
    </location>
</feature>
<dbReference type="PROSITE" id="PS00028">
    <property type="entry name" value="ZINC_FINGER_C2H2_1"/>
    <property type="match status" value="4"/>
</dbReference>
<feature type="compositionally biased region" description="Polar residues" evidence="3">
    <location>
        <begin position="1310"/>
        <end position="1327"/>
    </location>
</feature>
<feature type="coiled-coil region" evidence="2">
    <location>
        <begin position="2752"/>
        <end position="2783"/>
    </location>
</feature>
<feature type="region of interest" description="Disordered" evidence="3">
    <location>
        <begin position="2825"/>
        <end position="2954"/>
    </location>
</feature>
<feature type="compositionally biased region" description="Basic and acidic residues" evidence="3">
    <location>
        <begin position="2595"/>
        <end position="2610"/>
    </location>
</feature>
<feature type="compositionally biased region" description="Basic and acidic residues" evidence="3">
    <location>
        <begin position="1932"/>
        <end position="1945"/>
    </location>
</feature>
<feature type="region of interest" description="Disordered" evidence="3">
    <location>
        <begin position="933"/>
        <end position="969"/>
    </location>
</feature>
<dbReference type="GO" id="GO:0008270">
    <property type="term" value="F:zinc ion binding"/>
    <property type="evidence" value="ECO:0007669"/>
    <property type="project" value="UniProtKB-KW"/>
</dbReference>
<feature type="region of interest" description="Disordered" evidence="3">
    <location>
        <begin position="3637"/>
        <end position="3917"/>
    </location>
</feature>
<feature type="compositionally biased region" description="Basic and acidic residues" evidence="3">
    <location>
        <begin position="4178"/>
        <end position="4188"/>
    </location>
</feature>
<feature type="region of interest" description="Disordered" evidence="3">
    <location>
        <begin position="1059"/>
        <end position="1092"/>
    </location>
</feature>
<feature type="compositionally biased region" description="Low complexity" evidence="3">
    <location>
        <begin position="3861"/>
        <end position="3873"/>
    </location>
</feature>
<feature type="region of interest" description="Disordered" evidence="3">
    <location>
        <begin position="1932"/>
        <end position="2050"/>
    </location>
</feature>
<feature type="region of interest" description="Disordered" evidence="3">
    <location>
        <begin position="3479"/>
        <end position="3504"/>
    </location>
</feature>
<dbReference type="InterPro" id="IPR013087">
    <property type="entry name" value="Znf_C2H2_type"/>
</dbReference>
<feature type="region of interest" description="Disordered" evidence="3">
    <location>
        <begin position="2184"/>
        <end position="2231"/>
    </location>
</feature>
<evidence type="ECO:0000256" key="1">
    <source>
        <dbReference type="PROSITE-ProRule" id="PRU00042"/>
    </source>
</evidence>
<feature type="region of interest" description="Disordered" evidence="3">
    <location>
        <begin position="3560"/>
        <end position="3598"/>
    </location>
</feature>
<feature type="region of interest" description="Disordered" evidence="3">
    <location>
        <begin position="1175"/>
        <end position="1336"/>
    </location>
</feature>
<feature type="compositionally biased region" description="Basic and acidic residues" evidence="3">
    <location>
        <begin position="4141"/>
        <end position="4154"/>
    </location>
</feature>
<feature type="compositionally biased region" description="Polar residues" evidence="3">
    <location>
        <begin position="4019"/>
        <end position="4041"/>
    </location>
</feature>
<feature type="compositionally biased region" description="Basic and acidic residues" evidence="3">
    <location>
        <begin position="3658"/>
        <end position="3674"/>
    </location>
</feature>
<evidence type="ECO:0000313" key="6">
    <source>
        <dbReference type="Proteomes" id="UP000594454"/>
    </source>
</evidence>
<dbReference type="Proteomes" id="UP000594454">
    <property type="component" value="Chromosome 4"/>
</dbReference>
<feature type="compositionally biased region" description="Polar residues" evidence="3">
    <location>
        <begin position="4119"/>
        <end position="4130"/>
    </location>
</feature>
<feature type="compositionally biased region" description="Basic and acidic residues" evidence="3">
    <location>
        <begin position="3900"/>
        <end position="3917"/>
    </location>
</feature>
<feature type="compositionally biased region" description="Basic residues" evidence="3">
    <location>
        <begin position="1738"/>
        <end position="1753"/>
    </location>
</feature>
<feature type="compositionally biased region" description="Polar residues" evidence="3">
    <location>
        <begin position="91"/>
        <end position="101"/>
    </location>
</feature>
<feature type="compositionally biased region" description="Basic and acidic residues" evidence="3">
    <location>
        <begin position="2481"/>
        <end position="2509"/>
    </location>
</feature>
<keyword evidence="1" id="KW-0863">Zinc-finger</keyword>
<feature type="compositionally biased region" description="Low complexity" evidence="3">
    <location>
        <begin position="3880"/>
        <end position="3899"/>
    </location>
</feature>
<feature type="compositionally biased region" description="Polar residues" evidence="3">
    <location>
        <begin position="4093"/>
        <end position="4111"/>
    </location>
</feature>
<feature type="compositionally biased region" description="Polar residues" evidence="3">
    <location>
        <begin position="1973"/>
        <end position="1984"/>
    </location>
</feature>
<feature type="region of interest" description="Disordered" evidence="3">
    <location>
        <begin position="1814"/>
        <end position="1842"/>
    </location>
</feature>
<feature type="compositionally biased region" description="Basic and acidic residues" evidence="3">
    <location>
        <begin position="3121"/>
        <end position="3139"/>
    </location>
</feature>
<dbReference type="SMART" id="SM00355">
    <property type="entry name" value="ZnF_C2H2"/>
    <property type="match status" value="5"/>
</dbReference>
<evidence type="ECO:0000259" key="4">
    <source>
        <dbReference type="PROSITE" id="PS50157"/>
    </source>
</evidence>
<feature type="region of interest" description="Disordered" evidence="3">
    <location>
        <begin position="2068"/>
        <end position="2107"/>
    </location>
</feature>
<keyword evidence="6" id="KW-1185">Reference proteome</keyword>
<dbReference type="FunCoup" id="A0A7R8UVH2">
    <property type="interactions" value="33"/>
</dbReference>
<feature type="domain" description="C2H2-type" evidence="4">
    <location>
        <begin position="3082"/>
        <end position="3111"/>
    </location>
</feature>